<dbReference type="InterPro" id="IPR008567">
    <property type="entry name" value="BKACE"/>
</dbReference>
<sequence>MSLEDPVVITCAISGVIANRAQCPAIPYTPAEYAAEARRIVDEGGVMIHIHARTPEGLPSFEVEDYAAITAAIRAEIGHAAIINFSTGAIGVSVEKRVAYLREVRPEVAALNMGSLNYAKYSRSRREFVFSAVFANPIDEIVELLRAMNDLGIRPEHECFDLGHVGTLAPLLHMGVLERPLHVNCVMGVLGGVPPTARNLAAMVDNLPPSGHSRHHWSVVGISRDQWTLIAAALSLGGSVRVGLEDNFYLPDGEMAGSNGDLVATARRMTQDAGRRPATVVEARALLGLPDPA</sequence>
<dbReference type="Gene3D" id="3.20.20.70">
    <property type="entry name" value="Aldolase class I"/>
    <property type="match status" value="1"/>
</dbReference>
<keyword evidence="2" id="KW-0808">Transferase</keyword>
<protein>
    <submittedName>
        <fullName evidence="5">Unannotated protein</fullName>
    </submittedName>
</protein>
<dbReference type="InterPro" id="IPR013785">
    <property type="entry name" value="Aldolase_TIM"/>
</dbReference>
<reference evidence="5" key="1">
    <citation type="submission" date="2020-05" db="EMBL/GenBank/DDBJ databases">
        <authorList>
            <person name="Chiriac C."/>
            <person name="Salcher M."/>
            <person name="Ghai R."/>
            <person name="Kavagutti S V."/>
        </authorList>
    </citation>
    <scope>NUCLEOTIDE SEQUENCE</scope>
</reference>
<proteinExistence type="predicted"/>
<evidence type="ECO:0000256" key="1">
    <source>
        <dbReference type="ARBA" id="ARBA00001947"/>
    </source>
</evidence>
<dbReference type="Pfam" id="PF05853">
    <property type="entry name" value="BKACE"/>
    <property type="match status" value="1"/>
</dbReference>
<keyword evidence="4" id="KW-0862">Zinc</keyword>
<dbReference type="PANTHER" id="PTHR37418">
    <property type="entry name" value="3-KETO-5-AMINOHEXANOATE CLEAVAGE ENZYME-RELATED"/>
    <property type="match status" value="1"/>
</dbReference>
<gene>
    <name evidence="5" type="ORF">UFOPK3423_00025</name>
</gene>
<dbReference type="GO" id="GO:0046872">
    <property type="term" value="F:metal ion binding"/>
    <property type="evidence" value="ECO:0007669"/>
    <property type="project" value="UniProtKB-KW"/>
</dbReference>
<dbReference type="EMBL" id="CAFBLQ010000001">
    <property type="protein sequence ID" value="CAB4856935.1"/>
    <property type="molecule type" value="Genomic_DNA"/>
</dbReference>
<evidence type="ECO:0000256" key="2">
    <source>
        <dbReference type="ARBA" id="ARBA00022679"/>
    </source>
</evidence>
<accession>A0A6J7CIP9</accession>
<evidence type="ECO:0000256" key="3">
    <source>
        <dbReference type="ARBA" id="ARBA00022723"/>
    </source>
</evidence>
<evidence type="ECO:0000313" key="5">
    <source>
        <dbReference type="EMBL" id="CAB4856935.1"/>
    </source>
</evidence>
<comment type="cofactor">
    <cofactor evidence="1">
        <name>Zn(2+)</name>
        <dbReference type="ChEBI" id="CHEBI:29105"/>
    </cofactor>
</comment>
<dbReference type="PANTHER" id="PTHR37418:SF2">
    <property type="entry name" value="3-KETO-5-AMINOHEXANOATE CLEAVAGE ENZYME"/>
    <property type="match status" value="1"/>
</dbReference>
<dbReference type="AlphaFoldDB" id="A0A6J7CIP9"/>
<name>A0A6J7CIP9_9ZZZZ</name>
<keyword evidence="3" id="KW-0479">Metal-binding</keyword>
<organism evidence="5">
    <name type="scientific">freshwater metagenome</name>
    <dbReference type="NCBI Taxonomy" id="449393"/>
    <lineage>
        <taxon>unclassified sequences</taxon>
        <taxon>metagenomes</taxon>
        <taxon>ecological metagenomes</taxon>
    </lineage>
</organism>
<evidence type="ECO:0000256" key="4">
    <source>
        <dbReference type="ARBA" id="ARBA00022833"/>
    </source>
</evidence>
<dbReference type="GO" id="GO:0043720">
    <property type="term" value="F:3-keto-5-aminohexanoate cleavage activity"/>
    <property type="evidence" value="ECO:0007669"/>
    <property type="project" value="InterPro"/>
</dbReference>